<feature type="chain" id="PRO_5003688119" description="Kazal-like domain-containing protein" evidence="1">
    <location>
        <begin position="21"/>
        <end position="76"/>
    </location>
</feature>
<dbReference type="InterPro" id="IPR002350">
    <property type="entry name" value="Kazal_dom"/>
</dbReference>
<dbReference type="PROSITE" id="PS51465">
    <property type="entry name" value="KAZAL_2"/>
    <property type="match status" value="1"/>
</dbReference>
<dbReference type="Gene3D" id="3.30.60.30">
    <property type="match status" value="1"/>
</dbReference>
<sequence>MDYKVVSIAISLVMMSSALGERSSLSWPECPCPKIMQPVCATNNLNFHSPCHFKCYADAFQRQTGIKLSILKESEC</sequence>
<protein>
    <recommendedName>
        <fullName evidence="2">Kazal-like domain-containing protein</fullName>
    </recommendedName>
</protein>
<evidence type="ECO:0000259" key="2">
    <source>
        <dbReference type="PROSITE" id="PS51465"/>
    </source>
</evidence>
<dbReference type="EMBL" id="AK402245">
    <property type="protein sequence ID" value="BAM18867.1"/>
    <property type="molecule type" value="mRNA"/>
</dbReference>
<dbReference type="AlphaFoldDB" id="I4DLS7"/>
<evidence type="ECO:0000313" key="3">
    <source>
        <dbReference type="EMBL" id="BAM18867.1"/>
    </source>
</evidence>
<keyword evidence="1" id="KW-0732">Signal</keyword>
<dbReference type="InterPro" id="IPR036058">
    <property type="entry name" value="Kazal_dom_sf"/>
</dbReference>
<proteinExistence type="evidence at transcript level"/>
<accession>I4DLS7</accession>
<feature type="domain" description="Kazal-like" evidence="2">
    <location>
        <begin position="24"/>
        <end position="76"/>
    </location>
</feature>
<dbReference type="CDD" id="cd00104">
    <property type="entry name" value="KAZAL_FS"/>
    <property type="match status" value="1"/>
</dbReference>
<name>I4DLS7_PAPXU</name>
<dbReference type="Pfam" id="PF00050">
    <property type="entry name" value="Kazal_1"/>
    <property type="match status" value="1"/>
</dbReference>
<feature type="signal peptide" evidence="1">
    <location>
        <begin position="1"/>
        <end position="20"/>
    </location>
</feature>
<evidence type="ECO:0000256" key="1">
    <source>
        <dbReference type="SAM" id="SignalP"/>
    </source>
</evidence>
<dbReference type="SMART" id="SM00280">
    <property type="entry name" value="KAZAL"/>
    <property type="match status" value="1"/>
</dbReference>
<organism evidence="3">
    <name type="scientific">Papilio xuthus</name>
    <name type="common">Asian swallowtail butterfly</name>
    <dbReference type="NCBI Taxonomy" id="66420"/>
    <lineage>
        <taxon>Eukaryota</taxon>
        <taxon>Metazoa</taxon>
        <taxon>Ecdysozoa</taxon>
        <taxon>Arthropoda</taxon>
        <taxon>Hexapoda</taxon>
        <taxon>Insecta</taxon>
        <taxon>Pterygota</taxon>
        <taxon>Neoptera</taxon>
        <taxon>Endopterygota</taxon>
        <taxon>Lepidoptera</taxon>
        <taxon>Glossata</taxon>
        <taxon>Ditrysia</taxon>
        <taxon>Papilionoidea</taxon>
        <taxon>Papilionidae</taxon>
        <taxon>Papilioninae</taxon>
        <taxon>Papilio</taxon>
    </lineage>
</organism>
<reference evidence="3" key="1">
    <citation type="journal article" date="2012" name="BMC Biol.">
        <title>Comprehensive microarray-based analysis for stage-specific larval camouflage pattern-associated genes in the swallowtail butterfly, Papilio xuthus.</title>
        <authorList>
            <person name="Futahashi R."/>
            <person name="Shirataki H."/>
            <person name="Narita T."/>
            <person name="Mita K."/>
            <person name="Fujiwara H."/>
        </authorList>
    </citation>
    <scope>NUCLEOTIDE SEQUENCE</scope>
    <source>
        <tissue evidence="3">Epidermis</tissue>
    </source>
</reference>
<dbReference type="SUPFAM" id="SSF100895">
    <property type="entry name" value="Kazal-type serine protease inhibitors"/>
    <property type="match status" value="1"/>
</dbReference>